<dbReference type="RefSeq" id="WP_012004212.1">
    <property type="nucleotide sequence ID" value="NC_009831.1"/>
</dbReference>
<name>A8FPB3_SHESH</name>
<accession>A8FPB3</accession>
<dbReference type="EMBL" id="CP000821">
    <property type="protein sequence ID" value="ABV34686.1"/>
    <property type="molecule type" value="Genomic_DNA"/>
</dbReference>
<dbReference type="Proteomes" id="UP000002015">
    <property type="component" value="Chromosome"/>
</dbReference>
<dbReference type="eggNOG" id="ENOG502ZMWE">
    <property type="taxonomic scope" value="Bacteria"/>
</dbReference>
<protein>
    <recommendedName>
        <fullName evidence="5">Flagellar FliJ protein</fullName>
    </recommendedName>
</protein>
<gene>
    <name evidence="3" type="ordered locus">Ssed_0073</name>
</gene>
<feature type="coiled-coil region" evidence="1">
    <location>
        <begin position="1"/>
        <end position="35"/>
    </location>
</feature>
<evidence type="ECO:0000313" key="4">
    <source>
        <dbReference type="Proteomes" id="UP000002015"/>
    </source>
</evidence>
<organism evidence="3 4">
    <name type="scientific">Shewanella sediminis (strain HAW-EB3)</name>
    <dbReference type="NCBI Taxonomy" id="425104"/>
    <lineage>
        <taxon>Bacteria</taxon>
        <taxon>Pseudomonadati</taxon>
        <taxon>Pseudomonadota</taxon>
        <taxon>Gammaproteobacteria</taxon>
        <taxon>Alteromonadales</taxon>
        <taxon>Shewanellaceae</taxon>
        <taxon>Shewanella</taxon>
    </lineage>
</organism>
<keyword evidence="1" id="KW-0175">Coiled coil</keyword>
<sequence length="144" mass="17298">MKQLLRLCQQEEKKLSQLGRQRGEAQQRIEAITQQQHNLNRMLHEYQQHTPKIANSLLLQNSTNLQLALRPMQARLTRQEILLQQEHRRVDGLWRQQLGRQQGIKWLYQKRKQDKIELNNRQEQKQLDDLASRARTNRSQSDES</sequence>
<keyword evidence="4" id="KW-1185">Reference proteome</keyword>
<feature type="compositionally biased region" description="Basic and acidic residues" evidence="2">
    <location>
        <begin position="117"/>
        <end position="132"/>
    </location>
</feature>
<dbReference type="HOGENOM" id="CLU_1833846_0_0_6"/>
<feature type="region of interest" description="Disordered" evidence="2">
    <location>
        <begin position="117"/>
        <end position="144"/>
    </location>
</feature>
<dbReference type="STRING" id="425104.Ssed_0073"/>
<dbReference type="KEGG" id="sse:Ssed_0073"/>
<evidence type="ECO:0008006" key="5">
    <source>
        <dbReference type="Google" id="ProtNLM"/>
    </source>
</evidence>
<evidence type="ECO:0000313" key="3">
    <source>
        <dbReference type="EMBL" id="ABV34686.1"/>
    </source>
</evidence>
<proteinExistence type="predicted"/>
<reference evidence="3 4" key="1">
    <citation type="submission" date="2007-08" db="EMBL/GenBank/DDBJ databases">
        <title>Complete sequence of Shewanella sediminis HAW-EB3.</title>
        <authorList>
            <consortium name="US DOE Joint Genome Institute"/>
            <person name="Copeland A."/>
            <person name="Lucas S."/>
            <person name="Lapidus A."/>
            <person name="Barry K."/>
            <person name="Glavina del Rio T."/>
            <person name="Dalin E."/>
            <person name="Tice H."/>
            <person name="Pitluck S."/>
            <person name="Chertkov O."/>
            <person name="Brettin T."/>
            <person name="Bruce D."/>
            <person name="Detter J.C."/>
            <person name="Han C."/>
            <person name="Schmutz J."/>
            <person name="Larimer F."/>
            <person name="Land M."/>
            <person name="Hauser L."/>
            <person name="Kyrpides N."/>
            <person name="Kim E."/>
            <person name="Zhao J.-S."/>
            <person name="Richardson P."/>
        </authorList>
    </citation>
    <scope>NUCLEOTIDE SEQUENCE [LARGE SCALE GENOMIC DNA]</scope>
    <source>
        <strain evidence="3 4">HAW-EB3</strain>
    </source>
</reference>
<dbReference type="OrthoDB" id="6267238at2"/>
<dbReference type="AlphaFoldDB" id="A8FPB3"/>
<evidence type="ECO:0000256" key="2">
    <source>
        <dbReference type="SAM" id="MobiDB-lite"/>
    </source>
</evidence>
<evidence type="ECO:0000256" key="1">
    <source>
        <dbReference type="SAM" id="Coils"/>
    </source>
</evidence>